<dbReference type="EMBL" id="QKRW01000027">
    <property type="protein sequence ID" value="RAL62012.1"/>
    <property type="molecule type" value="Genomic_DNA"/>
</dbReference>
<evidence type="ECO:0000259" key="2">
    <source>
        <dbReference type="Pfam" id="PF24086"/>
    </source>
</evidence>
<proteinExistence type="predicted"/>
<dbReference type="AlphaFoldDB" id="A0A395INZ9"/>
<sequence>MPSSEPEPSSTSESISSTGVSGMLFVSLTANVSSSSTPSSSSRIEIPNASVPFASIPTVSKLVSANSTNPLVSTSAPTSSSTSATRSSTGPILQNTLASSGVTSQTTPSSGPVIITIKTTVELSLPTSTPASTPSITSSRASLGIATTTGKVYTFAPGGWNASLLSKSESSFNIYTSFTLGTLTTLKAAGGFKDDQSATLVPANLTTLTSSFSSQTSILSSTSSSNITSMSGMGSMSDATSIARSSSAHFSNSTSAVSTSTSISSIVASTTPSDCGERGGFVLTFDDVPPLSVSNTSDTDVQPEPLFNPYHQFLFSDGFTVVPPPKRLPFLPSSSPLLLEFIPNFTANVSNRQTGPNAADHGFSGQIGSGDEGLTGCFNFNLYGASLGCDSIGPACDFTFTGYSYDVASKVTSQVTQQVVNVPACPGLSKCTLTRVDLDSSFKDLAYFFMNVTVAGKPKLWWMDDLRLGWFDNTCTTGLCRQSAHLH</sequence>
<dbReference type="OrthoDB" id="5385013at2759"/>
<evidence type="ECO:0000256" key="1">
    <source>
        <dbReference type="SAM" id="MobiDB-lite"/>
    </source>
</evidence>
<name>A0A395INZ9_9HELO</name>
<gene>
    <name evidence="3" type="ORF">DID88_002501</name>
</gene>
<organism evidence="3 4">
    <name type="scientific">Monilinia fructigena</name>
    <dbReference type="NCBI Taxonomy" id="38457"/>
    <lineage>
        <taxon>Eukaryota</taxon>
        <taxon>Fungi</taxon>
        <taxon>Dikarya</taxon>
        <taxon>Ascomycota</taxon>
        <taxon>Pezizomycotina</taxon>
        <taxon>Leotiomycetes</taxon>
        <taxon>Helotiales</taxon>
        <taxon>Sclerotiniaceae</taxon>
        <taxon>Monilinia</taxon>
    </lineage>
</organism>
<comment type="caution">
    <text evidence="3">The sequence shown here is derived from an EMBL/GenBank/DDBJ whole genome shotgun (WGS) entry which is preliminary data.</text>
</comment>
<dbReference type="Pfam" id="PF24086">
    <property type="entry name" value="DUF7371"/>
    <property type="match status" value="1"/>
</dbReference>
<feature type="region of interest" description="Disordered" evidence="1">
    <location>
        <begin position="68"/>
        <end position="93"/>
    </location>
</feature>
<dbReference type="Proteomes" id="UP000249056">
    <property type="component" value="Unassembled WGS sequence"/>
</dbReference>
<feature type="compositionally biased region" description="Low complexity" evidence="1">
    <location>
        <begin position="73"/>
        <end position="89"/>
    </location>
</feature>
<evidence type="ECO:0000313" key="4">
    <source>
        <dbReference type="Proteomes" id="UP000249056"/>
    </source>
</evidence>
<feature type="domain" description="DUF7371" evidence="2">
    <location>
        <begin position="277"/>
        <end position="481"/>
    </location>
</feature>
<dbReference type="InterPro" id="IPR055795">
    <property type="entry name" value="DUF7371"/>
</dbReference>
<protein>
    <recommendedName>
        <fullName evidence="2">DUF7371 domain-containing protein</fullName>
    </recommendedName>
</protein>
<evidence type="ECO:0000313" key="3">
    <source>
        <dbReference type="EMBL" id="RAL62012.1"/>
    </source>
</evidence>
<accession>A0A395INZ9</accession>
<reference evidence="3 4" key="1">
    <citation type="submission" date="2018-06" db="EMBL/GenBank/DDBJ databases">
        <title>Genome Sequence of the Brown Rot Fungal Pathogen Monilinia fructigena.</title>
        <authorList>
            <person name="Landi L."/>
            <person name="De Miccolis Angelini R.M."/>
            <person name="Pollastro S."/>
            <person name="Abate D."/>
            <person name="Faretra F."/>
            <person name="Romanazzi G."/>
        </authorList>
    </citation>
    <scope>NUCLEOTIDE SEQUENCE [LARGE SCALE GENOMIC DNA]</scope>
    <source>
        <strain evidence="3 4">Mfrg269</strain>
    </source>
</reference>
<keyword evidence="4" id="KW-1185">Reference proteome</keyword>